<protein>
    <submittedName>
        <fullName evidence="2">UPF0764 protein C16orf89 homolog</fullName>
    </submittedName>
</protein>
<name>A0A0A1X992_ZEUCU</name>
<dbReference type="PANTHER" id="PTHR33539">
    <property type="entry name" value="UPF0764 PROTEIN C16ORF89"/>
    <property type="match status" value="1"/>
</dbReference>
<dbReference type="AlphaFoldDB" id="A0A0A1X992"/>
<gene>
    <name evidence="2" type="primary">CP089_0</name>
    <name evidence="2" type="ORF">g.57897</name>
</gene>
<dbReference type="GO" id="GO:0016020">
    <property type="term" value="C:membrane"/>
    <property type="evidence" value="ECO:0007669"/>
    <property type="project" value="TreeGrafter"/>
</dbReference>
<reference evidence="2" key="2">
    <citation type="journal article" date="2015" name="Gigascience">
        <title>Reconstructing a comprehensive transcriptome assembly of a white-pupal translocated strain of the pest fruit fly Bactrocera cucurbitae.</title>
        <authorList>
            <person name="Sim S.B."/>
            <person name="Calla B."/>
            <person name="Hall B."/>
            <person name="DeRego T."/>
            <person name="Geib S.M."/>
        </authorList>
    </citation>
    <scope>NUCLEOTIDE SEQUENCE</scope>
</reference>
<dbReference type="PANTHER" id="PTHR33539:SF1">
    <property type="entry name" value="UPF0764 PROTEIN C16ORF89"/>
    <property type="match status" value="1"/>
</dbReference>
<sequence>MLCPERKTIVFTLFALGIVLSVAQAEVNKLNLGNLVKNLLTNMERGTVWDEHLHFSLIFAEFIIKQKVRFYEPTRFENQLYEEILKRIATFRAKIVAKNGVGRLGNLLQKDVRLLKPAVIEDQIDTEFEYRTLKRNYDRLKNTGFPSSTLSDFCLLHISSLENCDVIEESCLEVISSTAPTYGYRRMHQILILYVLMHHTCAPQFGPPIVYEILSTKHCSEVYREHRLLAMSYSQGRRDLYIEQTALCSLFGFREFLNKAEVRKIVSWDRFGICNCVGEISFYQGSNEKDRCKCADHSHSVALLFYVNAMLFLY</sequence>
<dbReference type="Pfam" id="PF15882">
    <property type="entry name" value="DUF4735"/>
    <property type="match status" value="1"/>
</dbReference>
<keyword evidence="1" id="KW-0732">Signal</keyword>
<evidence type="ECO:0000313" key="2">
    <source>
        <dbReference type="EMBL" id="JAD07707.1"/>
    </source>
</evidence>
<proteinExistence type="predicted"/>
<dbReference type="GO" id="GO:0005829">
    <property type="term" value="C:cytosol"/>
    <property type="evidence" value="ECO:0007669"/>
    <property type="project" value="TreeGrafter"/>
</dbReference>
<dbReference type="EMBL" id="GBXI01006585">
    <property type="protein sequence ID" value="JAD07707.1"/>
    <property type="molecule type" value="Transcribed_RNA"/>
</dbReference>
<reference evidence="2" key="1">
    <citation type="submission" date="2014-11" db="EMBL/GenBank/DDBJ databases">
        <authorList>
            <person name="Geib S."/>
        </authorList>
    </citation>
    <scope>NUCLEOTIDE SEQUENCE</scope>
</reference>
<feature type="chain" id="PRO_5001983057" evidence="1">
    <location>
        <begin position="26"/>
        <end position="314"/>
    </location>
</feature>
<organism evidence="2">
    <name type="scientific">Zeugodacus cucurbitae</name>
    <name type="common">Melon fruit fly</name>
    <name type="synonym">Bactrocera cucurbitae</name>
    <dbReference type="NCBI Taxonomy" id="28588"/>
    <lineage>
        <taxon>Eukaryota</taxon>
        <taxon>Metazoa</taxon>
        <taxon>Ecdysozoa</taxon>
        <taxon>Arthropoda</taxon>
        <taxon>Hexapoda</taxon>
        <taxon>Insecta</taxon>
        <taxon>Pterygota</taxon>
        <taxon>Neoptera</taxon>
        <taxon>Endopterygota</taxon>
        <taxon>Diptera</taxon>
        <taxon>Brachycera</taxon>
        <taxon>Muscomorpha</taxon>
        <taxon>Tephritoidea</taxon>
        <taxon>Tephritidae</taxon>
        <taxon>Zeugodacus</taxon>
        <taxon>Zeugodacus</taxon>
    </lineage>
</organism>
<evidence type="ECO:0000256" key="1">
    <source>
        <dbReference type="SAM" id="SignalP"/>
    </source>
</evidence>
<feature type="signal peptide" evidence="1">
    <location>
        <begin position="1"/>
        <end position="25"/>
    </location>
</feature>
<accession>A0A0A1X992</accession>
<dbReference type="InterPro" id="IPR031751">
    <property type="entry name" value="DUF4735"/>
</dbReference>